<dbReference type="EMBL" id="CABVLZ010000004">
    <property type="protein sequence ID" value="VVU95267.1"/>
    <property type="molecule type" value="Genomic_DNA"/>
</dbReference>
<proteinExistence type="predicted"/>
<evidence type="ECO:0000313" key="1">
    <source>
        <dbReference type="EMBL" id="VVU95267.1"/>
    </source>
</evidence>
<protein>
    <submittedName>
        <fullName evidence="1">Uncharacterized protein</fullName>
    </submittedName>
</protein>
<name>A0A5E8CJP8_9ZZZZ</name>
<organism evidence="1">
    <name type="scientific">seawater metagenome</name>
    <dbReference type="NCBI Taxonomy" id="1561972"/>
    <lineage>
        <taxon>unclassified sequences</taxon>
        <taxon>metagenomes</taxon>
        <taxon>ecological metagenomes</taxon>
    </lineage>
</organism>
<sequence length="101" mass="11753">MIYNFKDQNIPTNLAGDCINKLNSSFWQLGFISDNPGIDDINNDSYYVTKSKGSTDHKIFKNKVKVKLINGRVVEKHIIHWVKTDGYFCISNDEFWDQFTD</sequence>
<gene>
    <name evidence="1" type="ORF">CPAV1605_992</name>
</gene>
<accession>A0A5E8CJP8</accession>
<dbReference type="AlphaFoldDB" id="A0A5E8CJP8"/>
<reference evidence="1" key="1">
    <citation type="submission" date="2019-09" db="EMBL/GenBank/DDBJ databases">
        <authorList>
            <person name="Needham M D."/>
        </authorList>
    </citation>
    <scope>NUCLEOTIDE SEQUENCE</scope>
</reference>